<feature type="non-terminal residue" evidence="1">
    <location>
        <position position="1"/>
    </location>
</feature>
<dbReference type="EMBL" id="AF435813">
    <property type="protein sequence ID" value="AAL31561.1"/>
    <property type="molecule type" value="Genomic_RNA"/>
</dbReference>
<proteinExistence type="predicted"/>
<protein>
    <submittedName>
        <fullName evidence="1">Uncharacterized protein</fullName>
    </submittedName>
</protein>
<name>Q8VA18_9CALI</name>
<evidence type="ECO:0000313" key="1">
    <source>
        <dbReference type="EMBL" id="AAL31561.1"/>
    </source>
</evidence>
<sequence length="165" mass="18377">WRAMAPSHLKRLLTAIIRGLTRLAQLARPHPTLLFLIRNNPMGPRSAWKWLSLLGQSNQMSLMQYATALQSIVLLLGTIECPRELILDLFHSIPTLIHTPAICQPCGQAGGEALTSVFPSLALVFLQAVSLLLSSHRALTRPQFVTQVSCLTLLLMHALWSRFHL</sequence>
<reference evidence="1" key="1">
    <citation type="journal article" date="2004" name="Arch. Virol.">
        <title>Genetic diversity among sapoviruses.</title>
        <authorList>
            <person name="Farkas T."/>
            <person name="Zhong W.M."/>
            <person name="Jing Y."/>
            <person name="Huang P.W."/>
            <person name="Espinosa S.M."/>
            <person name="Martinez N."/>
            <person name="Morrow A.L."/>
            <person name="Ruiz-Palacios G.M."/>
            <person name="Pickering L.K."/>
            <person name="Jiang X."/>
        </authorList>
    </citation>
    <scope>NUCLEOTIDE SEQUENCE</scope>
</reference>
<dbReference type="InterPro" id="IPR009949">
    <property type="entry name" value="Sapovirus_VP3"/>
</dbReference>
<organism evidence="1">
    <name type="scientific">Sapovirus Hu/Mex14917/2000</name>
    <dbReference type="NCBI Taxonomy" id="177066"/>
    <lineage>
        <taxon>Viruses</taxon>
        <taxon>Riboviria</taxon>
        <taxon>Orthornavirae</taxon>
        <taxon>Pisuviricota</taxon>
        <taxon>Pisoniviricetes</taxon>
        <taxon>Picornavirales</taxon>
        <taxon>Caliciviridae</taxon>
        <taxon>Sapovirus</taxon>
        <taxon>Sapovirus sapporoense</taxon>
        <taxon>Sapporo virus</taxon>
    </lineage>
</organism>
<accession>Q8VA18</accession>
<dbReference type="Pfam" id="PF07349">
    <property type="entry name" value="DUF1478"/>
    <property type="match status" value="1"/>
</dbReference>